<sequence length="49" mass="5345">AAFVREACVEKLYAVRKGSFLRTLGQSLGVFGEGLDLPFEVDNPKDTEA</sequence>
<evidence type="ECO:0000313" key="1">
    <source>
        <dbReference type="EMBL" id="GAH33701.1"/>
    </source>
</evidence>
<comment type="caution">
    <text evidence="1">The sequence shown here is derived from an EMBL/GenBank/DDBJ whole genome shotgun (WGS) entry which is preliminary data.</text>
</comment>
<accession>X1EK38</accession>
<protein>
    <submittedName>
        <fullName evidence="1">Uncharacterized protein</fullName>
    </submittedName>
</protein>
<feature type="non-terminal residue" evidence="1">
    <location>
        <position position="1"/>
    </location>
</feature>
<proteinExistence type="predicted"/>
<organism evidence="1">
    <name type="scientific">marine sediment metagenome</name>
    <dbReference type="NCBI Taxonomy" id="412755"/>
    <lineage>
        <taxon>unclassified sequences</taxon>
        <taxon>metagenomes</taxon>
        <taxon>ecological metagenomes</taxon>
    </lineage>
</organism>
<dbReference type="AlphaFoldDB" id="X1EK38"/>
<dbReference type="EMBL" id="BARU01006561">
    <property type="protein sequence ID" value="GAH33701.1"/>
    <property type="molecule type" value="Genomic_DNA"/>
</dbReference>
<gene>
    <name evidence="1" type="ORF">S03H2_12905</name>
</gene>
<reference evidence="1" key="1">
    <citation type="journal article" date="2014" name="Front. Microbiol.">
        <title>High frequency of phylogenetically diverse reductive dehalogenase-homologous genes in deep subseafloor sedimentary metagenomes.</title>
        <authorList>
            <person name="Kawai M."/>
            <person name="Futagami T."/>
            <person name="Toyoda A."/>
            <person name="Takaki Y."/>
            <person name="Nishi S."/>
            <person name="Hori S."/>
            <person name="Arai W."/>
            <person name="Tsubouchi T."/>
            <person name="Morono Y."/>
            <person name="Uchiyama I."/>
            <person name="Ito T."/>
            <person name="Fujiyama A."/>
            <person name="Inagaki F."/>
            <person name="Takami H."/>
        </authorList>
    </citation>
    <scope>NUCLEOTIDE SEQUENCE</scope>
    <source>
        <strain evidence="1">Expedition CK06-06</strain>
    </source>
</reference>
<name>X1EK38_9ZZZZ</name>